<evidence type="ECO:0000256" key="1">
    <source>
        <dbReference type="ARBA" id="ARBA00004123"/>
    </source>
</evidence>
<dbReference type="InterPro" id="IPR027417">
    <property type="entry name" value="P-loop_NTPase"/>
</dbReference>
<dbReference type="GO" id="GO:0005524">
    <property type="term" value="F:ATP binding"/>
    <property type="evidence" value="ECO:0007669"/>
    <property type="project" value="UniProtKB-KW"/>
</dbReference>
<evidence type="ECO:0000256" key="4">
    <source>
        <dbReference type="ARBA" id="ARBA00022763"/>
    </source>
</evidence>
<accession>A0A438KN18</accession>
<dbReference type="Gene3D" id="3.40.50.300">
    <property type="entry name" value="P-loop containing nucleotide triphosphate hydrolases"/>
    <property type="match status" value="2"/>
</dbReference>
<protein>
    <submittedName>
        <fullName evidence="9">ATPase family AAA domain-containing protein 5</fullName>
    </submittedName>
</protein>
<proteinExistence type="inferred from homology"/>
<keyword evidence="8" id="KW-1133">Transmembrane helix</keyword>
<dbReference type="PANTHER" id="PTHR12172:SF1">
    <property type="entry name" value="P-LOOP CONTAINING NUCLEOSIDE TRIPHOSPHATE HYDROLASES SUPERFAMILY PROTEIN"/>
    <property type="match status" value="1"/>
</dbReference>
<organism evidence="9 10">
    <name type="scientific">Vitis vinifera</name>
    <name type="common">Grape</name>
    <dbReference type="NCBI Taxonomy" id="29760"/>
    <lineage>
        <taxon>Eukaryota</taxon>
        <taxon>Viridiplantae</taxon>
        <taxon>Streptophyta</taxon>
        <taxon>Embryophyta</taxon>
        <taxon>Tracheophyta</taxon>
        <taxon>Spermatophyta</taxon>
        <taxon>Magnoliopsida</taxon>
        <taxon>eudicotyledons</taxon>
        <taxon>Gunneridae</taxon>
        <taxon>Pentapetalae</taxon>
        <taxon>rosids</taxon>
        <taxon>Vitales</taxon>
        <taxon>Vitaceae</taxon>
        <taxon>Viteae</taxon>
        <taxon>Vitis</taxon>
    </lineage>
</organism>
<comment type="similarity">
    <text evidence="2">Belongs to the rad17/RAD24 family.</text>
</comment>
<keyword evidence="8" id="KW-0472">Membrane</keyword>
<comment type="subcellular location">
    <subcellularLocation>
        <location evidence="1">Nucleus</location>
    </subcellularLocation>
</comment>
<comment type="caution">
    <text evidence="9">The sequence shown here is derived from an EMBL/GenBank/DDBJ whole genome shotgun (WGS) entry which is preliminary data.</text>
</comment>
<evidence type="ECO:0000313" key="10">
    <source>
        <dbReference type="Proteomes" id="UP000288805"/>
    </source>
</evidence>
<feature type="transmembrane region" description="Helical" evidence="8">
    <location>
        <begin position="454"/>
        <end position="474"/>
    </location>
</feature>
<dbReference type="PANTHER" id="PTHR12172">
    <property type="entry name" value="CELL CYCLE CHECKPOINT PROTEIN RAD17"/>
    <property type="match status" value="1"/>
</dbReference>
<keyword evidence="8" id="KW-0812">Transmembrane</keyword>
<name>A0A438KN18_VITVI</name>
<dbReference type="GO" id="GO:0006281">
    <property type="term" value="P:DNA repair"/>
    <property type="evidence" value="ECO:0007669"/>
    <property type="project" value="InterPro"/>
</dbReference>
<evidence type="ECO:0000256" key="7">
    <source>
        <dbReference type="ARBA" id="ARBA00023306"/>
    </source>
</evidence>
<evidence type="ECO:0000256" key="2">
    <source>
        <dbReference type="ARBA" id="ARBA00006168"/>
    </source>
</evidence>
<evidence type="ECO:0000256" key="6">
    <source>
        <dbReference type="ARBA" id="ARBA00023242"/>
    </source>
</evidence>
<dbReference type="InterPro" id="IPR004582">
    <property type="entry name" value="Checkpoint_prot_Rad17_Rad24"/>
</dbReference>
<keyword evidence="4" id="KW-0227">DNA damage</keyword>
<dbReference type="Gene3D" id="1.10.8.60">
    <property type="match status" value="1"/>
</dbReference>
<evidence type="ECO:0000256" key="3">
    <source>
        <dbReference type="ARBA" id="ARBA00022741"/>
    </source>
</evidence>
<dbReference type="FunFam" id="1.10.8.60:FF:000116">
    <property type="entry name" value="p-loop containing nucleoside triphosphate hydrolase superfamily protein"/>
    <property type="match status" value="1"/>
</dbReference>
<keyword evidence="7" id="KW-0131">Cell cycle</keyword>
<gene>
    <name evidence="9" type="primary">Atad5_0</name>
    <name evidence="9" type="ORF">CK203_012530</name>
</gene>
<keyword evidence="6" id="KW-0539">Nucleus</keyword>
<evidence type="ECO:0000256" key="5">
    <source>
        <dbReference type="ARBA" id="ARBA00022840"/>
    </source>
</evidence>
<evidence type="ECO:0000256" key="8">
    <source>
        <dbReference type="SAM" id="Phobius"/>
    </source>
</evidence>
<dbReference type="SUPFAM" id="SSF52540">
    <property type="entry name" value="P-loop containing nucleoside triphosphate hydrolases"/>
    <property type="match status" value="1"/>
</dbReference>
<dbReference type="Proteomes" id="UP000288805">
    <property type="component" value="Unassembled WGS sequence"/>
</dbReference>
<evidence type="ECO:0000313" key="9">
    <source>
        <dbReference type="EMBL" id="RVX22608.1"/>
    </source>
</evidence>
<dbReference type="EMBL" id="QGNW01000003">
    <property type="protein sequence ID" value="RVX22608.1"/>
    <property type="molecule type" value="Genomic_DNA"/>
</dbReference>
<keyword evidence="5" id="KW-0067">ATP-binding</keyword>
<keyword evidence="3" id="KW-0547">Nucleotide-binding</keyword>
<dbReference type="GO" id="GO:0005634">
    <property type="term" value="C:nucleus"/>
    <property type="evidence" value="ECO:0007669"/>
    <property type="project" value="UniProtKB-SubCell"/>
</dbReference>
<sequence length="1385" mass="155529">MRSRQWLKWQANTTPIKNVTINGLKRPCTRQISTDSVQSEPATQPIPDLRLEAKMTAEWLWYLLVDVEHTAWIISDVKHTAWIIFYASENSRMFAGRQLHPFFSSWKVGKRCNETTDPENMGCLIEKKDKGITFGPIHVFERIQDDDVSVDWKNWIFCERSIVKASCAPESASSSVFEGSAESLDFDNFLNVPHSIGASYFQSEESLDQRPIQLNLHEISTPCSTMSANEQVPYHQLSKNMEGNQEGNHIGFFTGDSGCGRNIDAMPPSRLLQESMMPYYLGCGNQPEDSLWINKYQPEKAIEVCGNGESVKLLSEWLHLWHEKDSQSSKKATGGDKCIMQDSDNSFYGSDSDSDLDEGTGLKNVLLVTGPVGSGKSAAIYACAKEQGFRIIEINTSGLRSGTVVKQRIGEALESHGLKRFVKIYSTAELHFISVFFLGPDCYLRELGSAAHGFLFLLLFLLSVLSLFTVSFVVCISDKFTVKGLSLISYVQELSGNKHKQAVETVYPIIIFHVQEVLVGNHIPILSLGFCLELFKTKQAHDTPISPGYPYDNSLASHMLTLHPPRQTYKAGLGVKLEIYFPESKNQLHLKHRINSIIHHMISSRSLENPIGSQSKHIMKSFPALPNGTATQEFESKVIELIPSSDEEDSHDAIGTPEKHIHKKNRTACDRGETITLILFEDVDITFPEDRGLIAAIQQLAETAKRPIILTSNSNNPVLPDNLDRLEVCFTLPSPKELLCYAYMVCAAEKTNIQPWLIERFIEYCQGDIRKTLMHLQFWCQGKRYRQDRKAHKIYGPLSFDLEAGHQILPKIIPWDFPSQLSELVEKEIAKSLSKMEGDSSSMEVIKEEGLHNKEMQNGLEMHDYEKDSIEAKKEAMFSRNCSVLDGNGFAAEFDIGCELSNSSGSPATFTRRNVRRKLDTILSSNSEDEVFSDSFPVVSHNLLDGTDSGVFLDIDSKFPHCQESNNCLNPFTDQLLHSEEGKFEENRYQCSETANSLCIYDTCKSFDISRVPESSFVPETEMSDGTELLSVALSCGRVADIAETVSICKDLTQNLLQVEAKNPVKSVPGLSQNLETMINGDSVNEEVGDSQNEHVESVTREYPVMDECSRMAFTRGSKSLEDPRSWMVTNSVQETWRKLRGCHTDLRRYAILEQRDASQIVELTYKMSNLISEADQLRYNCHPLDSDSLDLSTVPCGEESHAFSWYDEQLQMASTIAQHGFCFYSKYIAAAGSILGSDYMVDLASEMLASTTNTMALGKLTRPEMRMNWTSRKGVQMEVPKSDISLRSETEPCLCNIVQSVVPSKSYLGVKGHAFHEYLSSLSQISRSEASRLSENINQNKRRRGRASRHYLSTGACMLSPDDISLLCQSNCYGTDSSKQQMQD</sequence>
<reference evidence="9 10" key="1">
    <citation type="journal article" date="2018" name="PLoS Genet.">
        <title>Population sequencing reveals clonal diversity and ancestral inbreeding in the grapevine cultivar Chardonnay.</title>
        <authorList>
            <person name="Roach M.J."/>
            <person name="Johnson D.L."/>
            <person name="Bohlmann J."/>
            <person name="van Vuuren H.J."/>
            <person name="Jones S.J."/>
            <person name="Pretorius I.S."/>
            <person name="Schmidt S.A."/>
            <person name="Borneman A.R."/>
        </authorList>
    </citation>
    <scope>NUCLEOTIDE SEQUENCE [LARGE SCALE GENOMIC DNA]</scope>
    <source>
        <strain evidence="10">cv. Chardonnay</strain>
        <tissue evidence="9">Leaf</tissue>
    </source>
</reference>